<dbReference type="OrthoDB" id="4482242at2"/>
<dbReference type="RefSeq" id="WP_135336772.1">
    <property type="nucleotide sequence ID" value="NZ_JBHLTX010000013.1"/>
</dbReference>
<reference evidence="3 4" key="1">
    <citation type="submission" date="2019-03" db="EMBL/GenBank/DDBJ databases">
        <authorList>
            <person name="Gonzalez-Pimentel J.L."/>
        </authorList>
    </citation>
    <scope>NUCLEOTIDE SEQUENCE [LARGE SCALE GENOMIC DNA]</scope>
    <source>
        <strain evidence="3 4">JCM 31289</strain>
    </source>
</reference>
<keyword evidence="4" id="KW-1185">Reference proteome</keyword>
<dbReference type="InterPro" id="IPR055568">
    <property type="entry name" value="DUF7144"/>
</dbReference>
<keyword evidence="1" id="KW-0472">Membrane</keyword>
<feature type="transmembrane region" description="Helical" evidence="1">
    <location>
        <begin position="12"/>
        <end position="32"/>
    </location>
</feature>
<feature type="domain" description="DUF7144" evidence="2">
    <location>
        <begin position="19"/>
        <end position="131"/>
    </location>
</feature>
<keyword evidence="1" id="KW-1133">Transmembrane helix</keyword>
<name>A0A4Z0HGM1_9ACTN</name>
<feature type="transmembrane region" description="Helical" evidence="1">
    <location>
        <begin position="85"/>
        <end position="105"/>
    </location>
</feature>
<proteinExistence type="predicted"/>
<accession>A0A4Z0HGM1</accession>
<feature type="transmembrane region" description="Helical" evidence="1">
    <location>
        <begin position="61"/>
        <end position="78"/>
    </location>
</feature>
<gene>
    <name evidence="3" type="ORF">E4099_00005</name>
</gene>
<keyword evidence="1" id="KW-0812">Transmembrane</keyword>
<evidence type="ECO:0000313" key="3">
    <source>
        <dbReference type="EMBL" id="TGB19576.1"/>
    </source>
</evidence>
<dbReference type="Pfam" id="PF23636">
    <property type="entry name" value="DUF7144"/>
    <property type="match status" value="1"/>
</dbReference>
<organism evidence="3 4">
    <name type="scientific">Streptomyces palmae</name>
    <dbReference type="NCBI Taxonomy" id="1701085"/>
    <lineage>
        <taxon>Bacteria</taxon>
        <taxon>Bacillati</taxon>
        <taxon>Actinomycetota</taxon>
        <taxon>Actinomycetes</taxon>
        <taxon>Kitasatosporales</taxon>
        <taxon>Streptomycetaceae</taxon>
        <taxon>Streptomyces</taxon>
    </lineage>
</organism>
<protein>
    <recommendedName>
        <fullName evidence="2">DUF7144 domain-containing protein</fullName>
    </recommendedName>
</protein>
<evidence type="ECO:0000259" key="2">
    <source>
        <dbReference type="Pfam" id="PF23636"/>
    </source>
</evidence>
<dbReference type="EMBL" id="SRID01000001">
    <property type="protein sequence ID" value="TGB19576.1"/>
    <property type="molecule type" value="Genomic_DNA"/>
</dbReference>
<dbReference type="Proteomes" id="UP000297948">
    <property type="component" value="Unassembled WGS sequence"/>
</dbReference>
<feature type="transmembrane region" description="Helical" evidence="1">
    <location>
        <begin position="111"/>
        <end position="130"/>
    </location>
</feature>
<evidence type="ECO:0000256" key="1">
    <source>
        <dbReference type="SAM" id="Phobius"/>
    </source>
</evidence>
<comment type="caution">
    <text evidence="3">The sequence shown here is derived from an EMBL/GenBank/DDBJ whole genome shotgun (WGS) entry which is preliminary data.</text>
</comment>
<dbReference type="AlphaFoldDB" id="A0A4Z0HGM1"/>
<evidence type="ECO:0000313" key="4">
    <source>
        <dbReference type="Proteomes" id="UP000297948"/>
    </source>
</evidence>
<sequence length="134" mass="14475">MSSTTRHGESAPAVAYGLLVFAAVMLIVGGILDILRGIMGIHQDAVFVSTPDYLFKFDTTGWGWIHLIAGAVAILVGVGLFKVSLWARVLGVIVAAVLILINFLSIPYFPLWSIVAIAFYGFVIWAICVVRAPR</sequence>